<accession>A0A4R1QQT3</accession>
<gene>
    <name evidence="2" type="ORF">EDD76_11226</name>
</gene>
<evidence type="ECO:0000313" key="2">
    <source>
        <dbReference type="EMBL" id="TCL56199.1"/>
    </source>
</evidence>
<feature type="domain" description="Carrier" evidence="1">
    <location>
        <begin position="1"/>
        <end position="81"/>
    </location>
</feature>
<dbReference type="Pfam" id="PF00550">
    <property type="entry name" value="PP-binding"/>
    <property type="match status" value="1"/>
</dbReference>
<dbReference type="EMBL" id="SLUO01000012">
    <property type="protein sequence ID" value="TCL56199.1"/>
    <property type="molecule type" value="Genomic_DNA"/>
</dbReference>
<dbReference type="STRING" id="1469948.GCA_000732725_00562"/>
<dbReference type="InterPro" id="IPR036736">
    <property type="entry name" value="ACP-like_sf"/>
</dbReference>
<protein>
    <submittedName>
        <fullName evidence="2">Acyl carrier protein</fullName>
    </submittedName>
</protein>
<dbReference type="InterPro" id="IPR009081">
    <property type="entry name" value="PP-bd_ACP"/>
</dbReference>
<reference evidence="2 3" key="1">
    <citation type="submission" date="2019-03" db="EMBL/GenBank/DDBJ databases">
        <title>Genomic Encyclopedia of Type Strains, Phase IV (KMG-IV): sequencing the most valuable type-strain genomes for metagenomic binning, comparative biology and taxonomic classification.</title>
        <authorList>
            <person name="Goeker M."/>
        </authorList>
    </citation>
    <scope>NUCLEOTIDE SEQUENCE [LARGE SCALE GENOMIC DNA]</scope>
    <source>
        <strain evidence="2 3">DSM 100556</strain>
    </source>
</reference>
<dbReference type="RefSeq" id="WP_031389325.1">
    <property type="nucleotide sequence ID" value="NZ_JPNB01000001.1"/>
</dbReference>
<dbReference type="Proteomes" id="UP000295718">
    <property type="component" value="Unassembled WGS sequence"/>
</dbReference>
<dbReference type="SUPFAM" id="SSF47336">
    <property type="entry name" value="ACP-like"/>
    <property type="match status" value="1"/>
</dbReference>
<evidence type="ECO:0000313" key="3">
    <source>
        <dbReference type="Proteomes" id="UP000295718"/>
    </source>
</evidence>
<dbReference type="Gene3D" id="1.10.1200.10">
    <property type="entry name" value="ACP-like"/>
    <property type="match status" value="1"/>
</dbReference>
<comment type="caution">
    <text evidence="2">The sequence shown here is derived from an EMBL/GenBank/DDBJ whole genome shotgun (WGS) entry which is preliminary data.</text>
</comment>
<proteinExistence type="predicted"/>
<dbReference type="AlphaFoldDB" id="A0A4R1QQT3"/>
<evidence type="ECO:0000259" key="1">
    <source>
        <dbReference type="PROSITE" id="PS50075"/>
    </source>
</evidence>
<keyword evidence="3" id="KW-1185">Reference proteome</keyword>
<dbReference type="OrthoDB" id="9804551at2"/>
<sequence>MKMNKYNIYEIISSVLGVDFEFVKSMDENEDLVSMGMDSIKFISIVVALEEAFEVEYPDECLVITHSNTLNKLASNVSEALEKKTEERQNE</sequence>
<name>A0A4R1QQT3_9FIRM</name>
<dbReference type="PROSITE" id="PS50075">
    <property type="entry name" value="CARRIER"/>
    <property type="match status" value="1"/>
</dbReference>
<organism evidence="2 3">
    <name type="scientific">Kineothrix alysoides</name>
    <dbReference type="NCBI Taxonomy" id="1469948"/>
    <lineage>
        <taxon>Bacteria</taxon>
        <taxon>Bacillati</taxon>
        <taxon>Bacillota</taxon>
        <taxon>Clostridia</taxon>
        <taxon>Lachnospirales</taxon>
        <taxon>Lachnospiraceae</taxon>
        <taxon>Kineothrix</taxon>
    </lineage>
</organism>